<keyword evidence="1" id="KW-1185">Reference proteome</keyword>
<proteinExistence type="predicted"/>
<dbReference type="AlphaFoldDB" id="A0A7I5E5A4"/>
<protein>
    <submittedName>
        <fullName evidence="2">Integrase domain containing protein</fullName>
    </submittedName>
</protein>
<dbReference type="WBParaSite" id="HCON_00006500-00001">
    <property type="protein sequence ID" value="HCON_00006500-00001"/>
    <property type="gene ID" value="HCON_00006500"/>
</dbReference>
<dbReference type="Proteomes" id="UP000025227">
    <property type="component" value="Unplaced"/>
</dbReference>
<evidence type="ECO:0000313" key="1">
    <source>
        <dbReference type="Proteomes" id="UP000025227"/>
    </source>
</evidence>
<name>A0A7I5E5A4_HAECO</name>
<organism evidence="1 2">
    <name type="scientific">Haemonchus contortus</name>
    <name type="common">Barber pole worm</name>
    <dbReference type="NCBI Taxonomy" id="6289"/>
    <lineage>
        <taxon>Eukaryota</taxon>
        <taxon>Metazoa</taxon>
        <taxon>Ecdysozoa</taxon>
        <taxon>Nematoda</taxon>
        <taxon>Chromadorea</taxon>
        <taxon>Rhabditida</taxon>
        <taxon>Rhabditina</taxon>
        <taxon>Rhabditomorpha</taxon>
        <taxon>Strongyloidea</taxon>
        <taxon>Trichostrongylidae</taxon>
        <taxon>Haemonchus</taxon>
    </lineage>
</organism>
<accession>A0A7I5E5A4</accession>
<evidence type="ECO:0000313" key="2">
    <source>
        <dbReference type="WBParaSite" id="HCON_00006500-00001"/>
    </source>
</evidence>
<sequence>MRWQVTDTSFDSQLCGMFGESMVEIQDADGQDHFRLH</sequence>
<reference evidence="2" key="1">
    <citation type="submission" date="2020-12" db="UniProtKB">
        <authorList>
            <consortium name="WormBaseParasite"/>
        </authorList>
    </citation>
    <scope>IDENTIFICATION</scope>
    <source>
        <strain evidence="2">MHco3</strain>
    </source>
</reference>